<proteinExistence type="predicted"/>
<dbReference type="PROSITE" id="PS51257">
    <property type="entry name" value="PROKAR_LIPOPROTEIN"/>
    <property type="match status" value="1"/>
</dbReference>
<accession>A0A167GWS9</accession>
<comment type="caution">
    <text evidence="1">The sequence shown here is derived from an EMBL/GenBank/DDBJ whole genome shotgun (WGS) entry which is preliminary data.</text>
</comment>
<reference evidence="1 2" key="1">
    <citation type="submission" date="2016-02" db="EMBL/GenBank/DDBJ databases">
        <title>Ulvibacter sp. LPB0005, isolated from Thais luteostoma.</title>
        <authorList>
            <person name="Shin S.-K."/>
            <person name="Yi H."/>
        </authorList>
    </citation>
    <scope>NUCLEOTIDE SEQUENCE [LARGE SCALE GENOMIC DNA]</scope>
    <source>
        <strain evidence="1 2">LPB0005</strain>
    </source>
</reference>
<dbReference type="STRING" id="1763537.ULVI_10885"/>
<dbReference type="EMBL" id="LRXL01000045">
    <property type="protein sequence ID" value="OAB77986.1"/>
    <property type="molecule type" value="Genomic_DNA"/>
</dbReference>
<organism evidence="1 2">
    <name type="scientific">Cochleicola gelatinilyticus</name>
    <dbReference type="NCBI Taxonomy" id="1763537"/>
    <lineage>
        <taxon>Bacteria</taxon>
        <taxon>Pseudomonadati</taxon>
        <taxon>Bacteroidota</taxon>
        <taxon>Flavobacteriia</taxon>
        <taxon>Flavobacteriales</taxon>
        <taxon>Flavobacteriaceae</taxon>
        <taxon>Cochleicola</taxon>
    </lineage>
</organism>
<dbReference type="Proteomes" id="UP000077013">
    <property type="component" value="Unassembled WGS sequence"/>
</dbReference>
<protein>
    <recommendedName>
        <fullName evidence="3">DUF4251 domain-containing protein</fullName>
    </recommendedName>
</protein>
<dbReference type="Gene3D" id="2.40.128.410">
    <property type="match status" value="1"/>
</dbReference>
<dbReference type="InterPro" id="IPR025347">
    <property type="entry name" value="DUF4251"/>
</dbReference>
<dbReference type="AlphaFoldDB" id="A0A167GWS9"/>
<gene>
    <name evidence="1" type="ORF">ULVI_10885</name>
</gene>
<evidence type="ECO:0008006" key="3">
    <source>
        <dbReference type="Google" id="ProtNLM"/>
    </source>
</evidence>
<name>A0A167GWS9_9FLAO</name>
<sequence length="164" mass="18177">MKLIGYIIVCALLYSCGTTETSPEAIAAQNKRLSQIESQLKENGLEIEFDWARPTSGSQVNLISNPNGLEIKGDTIIAYLPYFGVRQIADYNGEGGIKFTSVAENKVIANNEDKGALAIQFNVSDTREQFQFNLTIFGNGKCLLNVNSSERDFIQYQGRVLNKK</sequence>
<evidence type="ECO:0000313" key="1">
    <source>
        <dbReference type="EMBL" id="OAB77986.1"/>
    </source>
</evidence>
<dbReference type="RefSeq" id="WP_068592738.1">
    <property type="nucleotide sequence ID" value="NZ_LRXL01000045.1"/>
</dbReference>
<evidence type="ECO:0000313" key="2">
    <source>
        <dbReference type="Proteomes" id="UP000077013"/>
    </source>
</evidence>
<keyword evidence="2" id="KW-1185">Reference proteome</keyword>
<dbReference type="Pfam" id="PF14059">
    <property type="entry name" value="DUF4251"/>
    <property type="match status" value="1"/>
</dbReference>